<keyword evidence="6 10" id="KW-0479">Metal-binding</keyword>
<reference evidence="11 12" key="1">
    <citation type="submission" date="2019-08" db="EMBL/GenBank/DDBJ databases">
        <title>Hyperibacter terrae gen. nov., sp. nov. and Hyperibacter viscosus sp. nov., two new members in the family Rhodospirillaceae isolated from the rhizosphere of Hypericum perforatum.</title>
        <authorList>
            <person name="Noviana Z."/>
        </authorList>
    </citation>
    <scope>NUCLEOTIDE SEQUENCE [LARGE SCALE GENOMIC DNA]</scope>
    <source>
        <strain evidence="11 12">R5913</strain>
    </source>
</reference>
<dbReference type="UniPathway" id="UPA00865">
    <property type="reaction ID" value="UER00834"/>
</dbReference>
<comment type="similarity">
    <text evidence="4 10">Belongs to the HAD-like hydrolase superfamily. CbbY/CbbZ/Gph/YieH family.</text>
</comment>
<feature type="active site" description="Nucleophile" evidence="10">
    <location>
        <position position="11"/>
    </location>
</feature>
<evidence type="ECO:0000256" key="6">
    <source>
        <dbReference type="ARBA" id="ARBA00022723"/>
    </source>
</evidence>
<comment type="function">
    <text evidence="10">Specifically catalyzes the dephosphorylation of 2-phosphoglycolate. Is involved in the dissimilation of the intracellular 2-phosphoglycolate formed during the DNA repair of 3'-phosphoglycolate ends, a major class of DNA lesions induced by oxidative stress.</text>
</comment>
<dbReference type="InterPro" id="IPR041492">
    <property type="entry name" value="HAD_2"/>
</dbReference>
<evidence type="ECO:0000256" key="1">
    <source>
        <dbReference type="ARBA" id="ARBA00000830"/>
    </source>
</evidence>
<evidence type="ECO:0000256" key="3">
    <source>
        <dbReference type="ARBA" id="ARBA00004818"/>
    </source>
</evidence>
<accession>A0A5J6MLG1</accession>
<dbReference type="SFLD" id="SFLDS00003">
    <property type="entry name" value="Haloacid_Dehalogenase"/>
    <property type="match status" value="1"/>
</dbReference>
<organism evidence="11 12">
    <name type="scientific">Hypericibacter terrae</name>
    <dbReference type="NCBI Taxonomy" id="2602015"/>
    <lineage>
        <taxon>Bacteria</taxon>
        <taxon>Pseudomonadati</taxon>
        <taxon>Pseudomonadota</taxon>
        <taxon>Alphaproteobacteria</taxon>
        <taxon>Rhodospirillales</taxon>
        <taxon>Dongiaceae</taxon>
        <taxon>Hypericibacter</taxon>
    </lineage>
</organism>
<name>A0A5J6MLG1_9PROT</name>
<dbReference type="FunFam" id="3.40.50.1000:FF:000022">
    <property type="entry name" value="Phosphoglycolate phosphatase"/>
    <property type="match status" value="1"/>
</dbReference>
<dbReference type="InterPro" id="IPR036412">
    <property type="entry name" value="HAD-like_sf"/>
</dbReference>
<dbReference type="AlphaFoldDB" id="A0A5J6MLG1"/>
<evidence type="ECO:0000313" key="12">
    <source>
        <dbReference type="Proteomes" id="UP000326202"/>
    </source>
</evidence>
<dbReference type="Pfam" id="PF13419">
    <property type="entry name" value="HAD_2"/>
    <property type="match status" value="1"/>
</dbReference>
<dbReference type="InterPro" id="IPR037512">
    <property type="entry name" value="PGPase_prok"/>
</dbReference>
<comment type="cofactor">
    <cofactor evidence="2 10">
        <name>Mg(2+)</name>
        <dbReference type="ChEBI" id="CHEBI:18420"/>
    </cofactor>
</comment>
<dbReference type="SFLD" id="SFLDG01135">
    <property type="entry name" value="C1.5.6:_HAD__Beta-PGM__Phospha"/>
    <property type="match status" value="1"/>
</dbReference>
<dbReference type="EC" id="3.1.3.18" evidence="5 10"/>
<dbReference type="SFLD" id="SFLDG01129">
    <property type="entry name" value="C1.5:_HAD__Beta-PGM__Phosphata"/>
    <property type="match status" value="1"/>
</dbReference>
<dbReference type="GO" id="GO:0046872">
    <property type="term" value="F:metal ion binding"/>
    <property type="evidence" value="ECO:0007669"/>
    <property type="project" value="UniProtKB-KW"/>
</dbReference>
<dbReference type="InterPro" id="IPR050155">
    <property type="entry name" value="HAD-like_hydrolase_sf"/>
</dbReference>
<evidence type="ECO:0000256" key="8">
    <source>
        <dbReference type="ARBA" id="ARBA00022842"/>
    </source>
</evidence>
<evidence type="ECO:0000256" key="9">
    <source>
        <dbReference type="ARBA" id="ARBA00023277"/>
    </source>
</evidence>
<dbReference type="SUPFAM" id="SSF56784">
    <property type="entry name" value="HAD-like"/>
    <property type="match status" value="1"/>
</dbReference>
<dbReference type="OrthoDB" id="9793014at2"/>
<dbReference type="Gene3D" id="3.40.50.1000">
    <property type="entry name" value="HAD superfamily/HAD-like"/>
    <property type="match status" value="1"/>
</dbReference>
<dbReference type="KEGG" id="htq:FRZ44_37490"/>
<dbReference type="GO" id="GO:0005975">
    <property type="term" value="P:carbohydrate metabolic process"/>
    <property type="evidence" value="ECO:0007669"/>
    <property type="project" value="InterPro"/>
</dbReference>
<evidence type="ECO:0000256" key="7">
    <source>
        <dbReference type="ARBA" id="ARBA00022801"/>
    </source>
</evidence>
<keyword evidence="9 10" id="KW-0119">Carbohydrate metabolism</keyword>
<keyword evidence="7 10" id="KW-0378">Hydrolase</keyword>
<sequence length="226" mass="23949">MSQRRDALAFDLDGTLIDSAPDIAIAVNRLLADLGRPELDLPDIRRMIGDGAGTLVERALTAASVPHRAEELNGYLKRFLAHYEAEPVRLTRAYAGVPETLAVLRAAGYRCTVCTNKPQRATDMILEALGLASYFGAILGADAVQNRKPHPDHLAAALTAIGATSGEAVMIGDSANDVAPARALSMPSIVMAYGYGRAPLSELGADLILEDFAGLPDALDQLETAR</sequence>
<keyword evidence="12" id="KW-1185">Reference proteome</keyword>
<dbReference type="GO" id="GO:0006281">
    <property type="term" value="P:DNA repair"/>
    <property type="evidence" value="ECO:0007669"/>
    <property type="project" value="TreeGrafter"/>
</dbReference>
<proteinExistence type="inferred from homology"/>
<dbReference type="Gene3D" id="1.10.150.240">
    <property type="entry name" value="Putative phosphatase, domain 2"/>
    <property type="match status" value="1"/>
</dbReference>
<dbReference type="GO" id="GO:0008967">
    <property type="term" value="F:phosphoglycolate phosphatase activity"/>
    <property type="evidence" value="ECO:0007669"/>
    <property type="project" value="UniProtKB-UniRule"/>
</dbReference>
<comment type="pathway">
    <text evidence="3 10">Organic acid metabolism; glycolate biosynthesis; glycolate from 2-phosphoglycolate: step 1/1.</text>
</comment>
<dbReference type="PANTHER" id="PTHR43434">
    <property type="entry name" value="PHOSPHOGLYCOLATE PHOSPHATASE"/>
    <property type="match status" value="1"/>
</dbReference>
<dbReference type="Proteomes" id="UP000326202">
    <property type="component" value="Chromosome"/>
</dbReference>
<dbReference type="InterPro" id="IPR023214">
    <property type="entry name" value="HAD_sf"/>
</dbReference>
<evidence type="ECO:0000256" key="4">
    <source>
        <dbReference type="ARBA" id="ARBA00006171"/>
    </source>
</evidence>
<dbReference type="NCBIfam" id="TIGR01449">
    <property type="entry name" value="PGP_bact"/>
    <property type="match status" value="1"/>
</dbReference>
<evidence type="ECO:0000256" key="2">
    <source>
        <dbReference type="ARBA" id="ARBA00001946"/>
    </source>
</evidence>
<dbReference type="NCBIfam" id="TIGR01509">
    <property type="entry name" value="HAD-SF-IA-v3"/>
    <property type="match status" value="1"/>
</dbReference>
<evidence type="ECO:0000256" key="10">
    <source>
        <dbReference type="HAMAP-Rule" id="MF_00495"/>
    </source>
</evidence>
<dbReference type="EMBL" id="CP042906">
    <property type="protein sequence ID" value="QEX18442.1"/>
    <property type="molecule type" value="Genomic_DNA"/>
</dbReference>
<dbReference type="InterPro" id="IPR006439">
    <property type="entry name" value="HAD-SF_hydro_IA"/>
</dbReference>
<dbReference type="GO" id="GO:0046295">
    <property type="term" value="P:glycolate biosynthetic process"/>
    <property type="evidence" value="ECO:0007669"/>
    <property type="project" value="UniProtKB-UniRule"/>
</dbReference>
<dbReference type="RefSeq" id="WP_151178601.1">
    <property type="nucleotide sequence ID" value="NZ_CP042906.1"/>
</dbReference>
<dbReference type="PRINTS" id="PR00413">
    <property type="entry name" value="HADHALOGNASE"/>
</dbReference>
<dbReference type="PANTHER" id="PTHR43434:SF1">
    <property type="entry name" value="PHOSPHOGLYCOLATE PHOSPHATASE"/>
    <property type="match status" value="1"/>
</dbReference>
<dbReference type="HAMAP" id="MF_00495">
    <property type="entry name" value="GPH_hydrolase_bact"/>
    <property type="match status" value="1"/>
</dbReference>
<feature type="binding site" evidence="10">
    <location>
        <position position="11"/>
    </location>
    <ligand>
        <name>Mg(2+)</name>
        <dbReference type="ChEBI" id="CHEBI:18420"/>
    </ligand>
</feature>
<feature type="binding site" evidence="10">
    <location>
        <position position="13"/>
    </location>
    <ligand>
        <name>Mg(2+)</name>
        <dbReference type="ChEBI" id="CHEBI:18420"/>
    </ligand>
</feature>
<evidence type="ECO:0000256" key="5">
    <source>
        <dbReference type="ARBA" id="ARBA00013078"/>
    </source>
</evidence>
<evidence type="ECO:0000313" key="11">
    <source>
        <dbReference type="EMBL" id="QEX18442.1"/>
    </source>
</evidence>
<gene>
    <name evidence="11" type="ORF">FRZ44_37490</name>
</gene>
<feature type="binding site" evidence="10">
    <location>
        <position position="173"/>
    </location>
    <ligand>
        <name>Mg(2+)</name>
        <dbReference type="ChEBI" id="CHEBI:18420"/>
    </ligand>
</feature>
<dbReference type="NCBIfam" id="TIGR01549">
    <property type="entry name" value="HAD-SF-IA-v1"/>
    <property type="match status" value="1"/>
</dbReference>
<dbReference type="GO" id="GO:0005829">
    <property type="term" value="C:cytosol"/>
    <property type="evidence" value="ECO:0007669"/>
    <property type="project" value="TreeGrafter"/>
</dbReference>
<keyword evidence="8 10" id="KW-0460">Magnesium</keyword>
<dbReference type="InterPro" id="IPR023198">
    <property type="entry name" value="PGP-like_dom2"/>
</dbReference>
<comment type="catalytic activity">
    <reaction evidence="1 10">
        <text>2-phosphoglycolate + H2O = glycolate + phosphate</text>
        <dbReference type="Rhea" id="RHEA:14369"/>
        <dbReference type="ChEBI" id="CHEBI:15377"/>
        <dbReference type="ChEBI" id="CHEBI:29805"/>
        <dbReference type="ChEBI" id="CHEBI:43474"/>
        <dbReference type="ChEBI" id="CHEBI:58033"/>
        <dbReference type="EC" id="3.1.3.18"/>
    </reaction>
</comment>
<protein>
    <recommendedName>
        <fullName evidence="5 10">Phosphoglycolate phosphatase</fullName>
        <shortName evidence="10">PGP</shortName>
        <shortName evidence="10">PGPase</shortName>
        <ecNumber evidence="5 10">3.1.3.18</ecNumber>
    </recommendedName>
</protein>